<dbReference type="InterPro" id="IPR018487">
    <property type="entry name" value="Hemopexin-like_repeat"/>
</dbReference>
<evidence type="ECO:0000256" key="2">
    <source>
        <dbReference type="SAM" id="MobiDB-lite"/>
    </source>
</evidence>
<dbReference type="CDD" id="cd00161">
    <property type="entry name" value="beta-trefoil_Ricin-like"/>
    <property type="match status" value="3"/>
</dbReference>
<name>A0A229RQR9_AMYAL</name>
<dbReference type="PANTHER" id="PTHR37981">
    <property type="entry name" value="LIPASE 2"/>
    <property type="match status" value="1"/>
</dbReference>
<dbReference type="SUPFAM" id="SSF52266">
    <property type="entry name" value="SGNH hydrolase"/>
    <property type="match status" value="1"/>
</dbReference>
<sequence>MVLALSLIAGLLPALVSAAAPAVAAVTDLRVATWNMRGSVSGVNKWGSIIPGMMRAHGLRVMALQEHSDNWDKSLENTGAKVTDVEGNGAADDGTGDLTTSADPKDQYADSPRGCMDAFASDKYKTSEFGKTRYAHLKIEFPAPHNDTFHVYLLKTKSSERTLAMISDQPASACRIQPALVEPRKLDEDAKKYPELKTRGDWRLMFAAKPLFGLKFGDTWVYNLHAESKGDKENDVDKLVAPVSTRLGERYAVVGDYNREMETLVLGDLDENGNRLEPDLPLDPGEAAVGSTKNTFKVGREQRSKYDYMIANGFPATTPHMPSPERDRQEYTGFRQSYITSTDSDHYPVVFRKETDKALRKAGEDKCLPAPASNLRVAADDYSCSLRSPAIVSMGDSYISGEAGRWAGNANTPEKDSVWGTDRGMGAYVDNTGYQSGNKCDRSDVAEIKGADVAGVPPERRINLACSGALTQHVLAETFKGEIPQVQQLEKVAADNDVKLITVSVGGNDLGFSDIVTTCATNYLNPATSARCNKTQQEKLDSGLRATQPKIHATLQKIIDTMADLGYPRDSYRLVLQSYPAPMPVGSRFREKEENYQRYTRDGCPFYNDDATWAHDKVIPAIGGMLRGAASSVGADFLDLRDAFDGHELCADRASQATAANSAANPQPAEKAEWVRWVPGIDKPWLPQPNFQGAAQEAIHPNAFGQRALSACLTQFARTPKGSSLKCVGTPGKGPDSVRLGSITDPGPTPGRPIDAALTLDHNDVYVFHGPAYAKVEGSTHIDGGVKGIYETWPALRGTRFANRIDGGFVIPGENRQAYLFSGDQYLVLGLGGDRGSDWLREGPAPIAERWPSLRGTGFDTGVDAAFADGQSLDTAYLIKGDKVVDVRFGGFPLQTVAGTVRGTGEMWHTLKQADPAGTTFRKKVDAAFGIGIPGGCRRPVPNQWACSSGWSEFVLISDGKLARFGKHGYQAQPGSETLESGPSSVCETWQVLCGTIFAPNTPARGEDGKTPGQLADAPVKDGQSGKLKSATGLLAAPGSSAGAPVTGAGATTLAGDDKSWAFHDAGNGNWLIETQATNSGNPDGKDLMLDSSASHQANLVDYVPGGGYQGWMFRPAGAGWYNLMDNTDGTCLTAGNAGAGLVAAECDGRAAQRWQPAELSAVLPPTKQPTEALVSSDGFAVDLDFGDRTPGTKIQARQPKPWWPQPQQWLMREQGTGSWVIETGYGGSKVLGRGPGDQAQLVAYSEGAAGQRWSLADAGGGWLSLSNGAGGCLTSAAVGEALRISACTGSAQQKWRRVPDAAQVR</sequence>
<evidence type="ECO:0000256" key="1">
    <source>
        <dbReference type="PIRSR" id="PIRSR637460-2"/>
    </source>
</evidence>
<dbReference type="InterPro" id="IPR013830">
    <property type="entry name" value="SGNH_hydro"/>
</dbReference>
<proteinExistence type="predicted"/>
<protein>
    <recommendedName>
        <fullName evidence="4">SGNH hydrolase-type esterase domain-containing protein</fullName>
    </recommendedName>
</protein>
<dbReference type="Gene3D" id="3.40.50.1110">
    <property type="entry name" value="SGNH hydrolase"/>
    <property type="match status" value="1"/>
</dbReference>
<feature type="signal peptide" evidence="3">
    <location>
        <begin position="1"/>
        <end position="24"/>
    </location>
</feature>
<dbReference type="InterPro" id="IPR036691">
    <property type="entry name" value="Endo/exonu/phosph_ase_sf"/>
</dbReference>
<keyword evidence="6" id="KW-1185">Reference proteome</keyword>
<feature type="disulfide bond" evidence="1">
    <location>
        <begin position="519"/>
        <end position="532"/>
    </location>
</feature>
<evidence type="ECO:0000259" key="4">
    <source>
        <dbReference type="Pfam" id="PF13472"/>
    </source>
</evidence>
<dbReference type="SUPFAM" id="SSF50370">
    <property type="entry name" value="Ricin B-like lectins"/>
    <property type="match status" value="2"/>
</dbReference>
<feature type="domain" description="SGNH hydrolase-type esterase" evidence="4">
    <location>
        <begin position="457"/>
        <end position="707"/>
    </location>
</feature>
<dbReference type="OrthoDB" id="3882626at2"/>
<dbReference type="PROSITE" id="PS51642">
    <property type="entry name" value="HEMOPEXIN_2"/>
    <property type="match status" value="2"/>
</dbReference>
<dbReference type="InterPro" id="IPR037460">
    <property type="entry name" value="SEST-like"/>
</dbReference>
<reference evidence="5 6" key="1">
    <citation type="submission" date="2017-07" db="EMBL/GenBank/DDBJ databases">
        <title>Amycolatopsis alba DSM 44262 Genome sequencing and assembly.</title>
        <authorList>
            <person name="Kaur N."/>
            <person name="Mayilraj S."/>
        </authorList>
    </citation>
    <scope>NUCLEOTIDE SEQUENCE [LARGE SCALE GENOMIC DNA]</scope>
    <source>
        <strain evidence="5 6">DSM 44262</strain>
    </source>
</reference>
<dbReference type="Proteomes" id="UP000215563">
    <property type="component" value="Unassembled WGS sequence"/>
</dbReference>
<feature type="region of interest" description="Disordered" evidence="2">
    <location>
        <begin position="1002"/>
        <end position="1025"/>
    </location>
</feature>
<keyword evidence="3" id="KW-0732">Signal</keyword>
<dbReference type="InterPro" id="IPR035992">
    <property type="entry name" value="Ricin_B-like_lectins"/>
</dbReference>
<comment type="caution">
    <text evidence="5">The sequence shown here is derived from an EMBL/GenBank/DDBJ whole genome shotgun (WGS) entry which is preliminary data.</text>
</comment>
<dbReference type="Pfam" id="PF13472">
    <property type="entry name" value="Lipase_GDSL_2"/>
    <property type="match status" value="1"/>
</dbReference>
<dbReference type="Gene3D" id="3.60.10.10">
    <property type="entry name" value="Endonuclease/exonuclease/phosphatase"/>
    <property type="match status" value="1"/>
</dbReference>
<gene>
    <name evidence="5" type="ORF">CFP75_20785</name>
</gene>
<dbReference type="SUPFAM" id="SSF50923">
    <property type="entry name" value="Hemopexin-like domain"/>
    <property type="match status" value="1"/>
</dbReference>
<evidence type="ECO:0000313" key="5">
    <source>
        <dbReference type="EMBL" id="OXM48895.1"/>
    </source>
</evidence>
<dbReference type="PROSITE" id="PS50231">
    <property type="entry name" value="RICIN_B_LECTIN"/>
    <property type="match status" value="2"/>
</dbReference>
<dbReference type="GO" id="GO:0006629">
    <property type="term" value="P:lipid metabolic process"/>
    <property type="evidence" value="ECO:0007669"/>
    <property type="project" value="TreeGrafter"/>
</dbReference>
<keyword evidence="1" id="KW-1015">Disulfide bond</keyword>
<dbReference type="GO" id="GO:0016788">
    <property type="term" value="F:hydrolase activity, acting on ester bonds"/>
    <property type="evidence" value="ECO:0007669"/>
    <property type="project" value="InterPro"/>
</dbReference>
<dbReference type="PANTHER" id="PTHR37981:SF1">
    <property type="entry name" value="SGNH HYDROLASE-TYPE ESTERASE DOMAIN-CONTAINING PROTEIN"/>
    <property type="match status" value="1"/>
</dbReference>
<evidence type="ECO:0000313" key="6">
    <source>
        <dbReference type="Proteomes" id="UP000215563"/>
    </source>
</evidence>
<dbReference type="EMBL" id="NMQU01000057">
    <property type="protein sequence ID" value="OXM48895.1"/>
    <property type="molecule type" value="Genomic_DNA"/>
</dbReference>
<feature type="region of interest" description="Disordered" evidence="2">
    <location>
        <begin position="729"/>
        <end position="748"/>
    </location>
</feature>
<evidence type="ECO:0000256" key="3">
    <source>
        <dbReference type="SAM" id="SignalP"/>
    </source>
</evidence>
<feature type="region of interest" description="Disordered" evidence="2">
    <location>
        <begin position="84"/>
        <end position="110"/>
    </location>
</feature>
<dbReference type="Gene3D" id="2.80.10.50">
    <property type="match status" value="2"/>
</dbReference>
<dbReference type="RefSeq" id="WP_020636031.1">
    <property type="nucleotide sequence ID" value="NZ_KB913032.1"/>
</dbReference>
<dbReference type="InterPro" id="IPR036375">
    <property type="entry name" value="Hemopexin-like_dom_sf"/>
</dbReference>
<organism evidence="5 6">
    <name type="scientific">Amycolatopsis alba DSM 44262</name>
    <dbReference type="NCBI Taxonomy" id="1125972"/>
    <lineage>
        <taxon>Bacteria</taxon>
        <taxon>Bacillati</taxon>
        <taxon>Actinomycetota</taxon>
        <taxon>Actinomycetes</taxon>
        <taxon>Pseudonocardiales</taxon>
        <taxon>Pseudonocardiaceae</taxon>
        <taxon>Amycolatopsis</taxon>
    </lineage>
</organism>
<dbReference type="SUPFAM" id="SSF56219">
    <property type="entry name" value="DNase I-like"/>
    <property type="match status" value="1"/>
</dbReference>
<accession>A0A229RQR9</accession>
<dbReference type="Gene3D" id="2.110.10.10">
    <property type="entry name" value="Hemopexin-like domain"/>
    <property type="match status" value="1"/>
</dbReference>
<feature type="chain" id="PRO_5011249985" description="SGNH hydrolase-type esterase domain-containing protein" evidence="3">
    <location>
        <begin position="25"/>
        <end position="1306"/>
    </location>
</feature>
<dbReference type="InterPro" id="IPR036514">
    <property type="entry name" value="SGNH_hydro_sf"/>
</dbReference>